<dbReference type="Gene3D" id="3.40.50.10190">
    <property type="entry name" value="BRCT domain"/>
    <property type="match status" value="1"/>
</dbReference>
<accession>A0A8T0DHK0</accession>
<proteinExistence type="predicted"/>
<dbReference type="PROSITE" id="PS50172">
    <property type="entry name" value="BRCT"/>
    <property type="match status" value="1"/>
</dbReference>
<name>A0A8T0DHK0_9TREM</name>
<gene>
    <name evidence="2" type="ORF">P879_09617</name>
</gene>
<feature type="domain" description="BRCT" evidence="1">
    <location>
        <begin position="1"/>
        <end position="64"/>
    </location>
</feature>
<dbReference type="AlphaFoldDB" id="A0A8T0DHK0"/>
<organism evidence="2 3">
    <name type="scientific">Paragonimus westermani</name>
    <dbReference type="NCBI Taxonomy" id="34504"/>
    <lineage>
        <taxon>Eukaryota</taxon>
        <taxon>Metazoa</taxon>
        <taxon>Spiralia</taxon>
        <taxon>Lophotrochozoa</taxon>
        <taxon>Platyhelminthes</taxon>
        <taxon>Trematoda</taxon>
        <taxon>Digenea</taxon>
        <taxon>Plagiorchiida</taxon>
        <taxon>Troglotremata</taxon>
        <taxon>Troglotrematidae</taxon>
        <taxon>Paragonimus</taxon>
    </lineage>
</organism>
<dbReference type="Proteomes" id="UP000699462">
    <property type="component" value="Unassembled WGS sequence"/>
</dbReference>
<dbReference type="OrthoDB" id="342264at2759"/>
<dbReference type="EMBL" id="JTDF01005437">
    <property type="protein sequence ID" value="KAF8566231.1"/>
    <property type="molecule type" value="Genomic_DNA"/>
</dbReference>
<dbReference type="InterPro" id="IPR001357">
    <property type="entry name" value="BRCT_dom"/>
</dbReference>
<comment type="caution">
    <text evidence="2">The sequence shown here is derived from an EMBL/GenBank/DDBJ whole genome shotgun (WGS) entry which is preliminary data.</text>
</comment>
<sequence length="71" mass="8146">MCTYDGDIVPILSTNVTHVVIIGSAHKLPNDLTQLPNHCHLVTPDWVLHSVRLRECQQESNYHPCPRVRYN</sequence>
<reference evidence="2 3" key="1">
    <citation type="submission" date="2019-07" db="EMBL/GenBank/DDBJ databases">
        <title>Annotation for the trematode Paragonimus westermani.</title>
        <authorList>
            <person name="Choi Y.-J."/>
        </authorList>
    </citation>
    <scope>NUCLEOTIDE SEQUENCE [LARGE SCALE GENOMIC DNA]</scope>
    <source>
        <strain evidence="2">180907_Pwestermani</strain>
    </source>
</reference>
<evidence type="ECO:0000313" key="2">
    <source>
        <dbReference type="EMBL" id="KAF8566231.1"/>
    </source>
</evidence>
<evidence type="ECO:0000259" key="1">
    <source>
        <dbReference type="PROSITE" id="PS50172"/>
    </source>
</evidence>
<dbReference type="SUPFAM" id="SSF52113">
    <property type="entry name" value="BRCT domain"/>
    <property type="match status" value="1"/>
</dbReference>
<evidence type="ECO:0000313" key="3">
    <source>
        <dbReference type="Proteomes" id="UP000699462"/>
    </source>
</evidence>
<keyword evidence="3" id="KW-1185">Reference proteome</keyword>
<dbReference type="InterPro" id="IPR036420">
    <property type="entry name" value="BRCT_dom_sf"/>
</dbReference>
<protein>
    <recommendedName>
        <fullName evidence="1">BRCT domain-containing protein</fullName>
    </recommendedName>
</protein>